<evidence type="ECO:0000313" key="7">
    <source>
        <dbReference type="Proteomes" id="UP000807025"/>
    </source>
</evidence>
<feature type="domain" description="Xylanolytic transcriptional activator regulatory" evidence="5">
    <location>
        <begin position="363"/>
        <end position="436"/>
    </location>
</feature>
<feature type="compositionally biased region" description="Polar residues" evidence="3">
    <location>
        <begin position="1"/>
        <end position="12"/>
    </location>
</feature>
<evidence type="ECO:0000256" key="3">
    <source>
        <dbReference type="SAM" id="MobiDB-lite"/>
    </source>
</evidence>
<dbReference type="GO" id="GO:0003677">
    <property type="term" value="F:DNA binding"/>
    <property type="evidence" value="ECO:0007669"/>
    <property type="project" value="InterPro"/>
</dbReference>
<dbReference type="Proteomes" id="UP000807025">
    <property type="component" value="Unassembled WGS sequence"/>
</dbReference>
<evidence type="ECO:0000313" key="6">
    <source>
        <dbReference type="EMBL" id="KAF9501879.1"/>
    </source>
</evidence>
<accession>A0A9P6DK50</accession>
<keyword evidence="1" id="KW-0479">Metal-binding</keyword>
<dbReference type="AlphaFoldDB" id="A0A9P6DK50"/>
<dbReference type="GO" id="GO:0006351">
    <property type="term" value="P:DNA-templated transcription"/>
    <property type="evidence" value="ECO:0007669"/>
    <property type="project" value="InterPro"/>
</dbReference>
<dbReference type="Gene3D" id="4.10.240.10">
    <property type="entry name" value="Zn(2)-C6 fungal-type DNA-binding domain"/>
    <property type="match status" value="1"/>
</dbReference>
<keyword evidence="7" id="KW-1185">Reference proteome</keyword>
<evidence type="ECO:0000256" key="2">
    <source>
        <dbReference type="ARBA" id="ARBA00023242"/>
    </source>
</evidence>
<feature type="compositionally biased region" description="Polar residues" evidence="3">
    <location>
        <begin position="747"/>
        <end position="766"/>
    </location>
</feature>
<organism evidence="6 7">
    <name type="scientific">Pleurotus eryngii</name>
    <name type="common">Boletus of the steppes</name>
    <dbReference type="NCBI Taxonomy" id="5323"/>
    <lineage>
        <taxon>Eukaryota</taxon>
        <taxon>Fungi</taxon>
        <taxon>Dikarya</taxon>
        <taxon>Basidiomycota</taxon>
        <taxon>Agaricomycotina</taxon>
        <taxon>Agaricomycetes</taxon>
        <taxon>Agaricomycetidae</taxon>
        <taxon>Agaricales</taxon>
        <taxon>Pleurotineae</taxon>
        <taxon>Pleurotaceae</taxon>
        <taxon>Pleurotus</taxon>
    </lineage>
</organism>
<feature type="compositionally biased region" description="Low complexity" evidence="3">
    <location>
        <begin position="702"/>
        <end position="714"/>
    </location>
</feature>
<dbReference type="InterPro" id="IPR036864">
    <property type="entry name" value="Zn2-C6_fun-type_DNA-bd_sf"/>
</dbReference>
<feature type="region of interest" description="Disordered" evidence="3">
    <location>
        <begin position="747"/>
        <end position="803"/>
    </location>
</feature>
<feature type="compositionally biased region" description="Polar residues" evidence="3">
    <location>
        <begin position="792"/>
        <end position="803"/>
    </location>
</feature>
<feature type="compositionally biased region" description="Low complexity" evidence="3">
    <location>
        <begin position="767"/>
        <end position="787"/>
    </location>
</feature>
<keyword evidence="2" id="KW-0539">Nucleus</keyword>
<evidence type="ECO:0000259" key="4">
    <source>
        <dbReference type="SMART" id="SM00066"/>
    </source>
</evidence>
<reference evidence="6" key="1">
    <citation type="submission" date="2020-11" db="EMBL/GenBank/DDBJ databases">
        <authorList>
            <consortium name="DOE Joint Genome Institute"/>
            <person name="Ahrendt S."/>
            <person name="Riley R."/>
            <person name="Andreopoulos W."/>
            <person name="Labutti K."/>
            <person name="Pangilinan J."/>
            <person name="Ruiz-Duenas F.J."/>
            <person name="Barrasa J.M."/>
            <person name="Sanchez-Garcia M."/>
            <person name="Camarero S."/>
            <person name="Miyauchi S."/>
            <person name="Serrano A."/>
            <person name="Linde D."/>
            <person name="Babiker R."/>
            <person name="Drula E."/>
            <person name="Ayuso-Fernandez I."/>
            <person name="Pacheco R."/>
            <person name="Padilla G."/>
            <person name="Ferreira P."/>
            <person name="Barriuso J."/>
            <person name="Kellner H."/>
            <person name="Castanera R."/>
            <person name="Alfaro M."/>
            <person name="Ramirez L."/>
            <person name="Pisabarro A.G."/>
            <person name="Kuo A."/>
            <person name="Tritt A."/>
            <person name="Lipzen A."/>
            <person name="He G."/>
            <person name="Yan M."/>
            <person name="Ng V."/>
            <person name="Cullen D."/>
            <person name="Martin F."/>
            <person name="Rosso M.-N."/>
            <person name="Henrissat B."/>
            <person name="Hibbett D."/>
            <person name="Martinez A.T."/>
            <person name="Grigoriev I.V."/>
        </authorList>
    </citation>
    <scope>NUCLEOTIDE SEQUENCE</scope>
    <source>
        <strain evidence="6">ATCC 90797</strain>
    </source>
</reference>
<comment type="caution">
    <text evidence="6">The sequence shown here is derived from an EMBL/GenBank/DDBJ whole genome shotgun (WGS) entry which is preliminary data.</text>
</comment>
<dbReference type="InterPro" id="IPR001138">
    <property type="entry name" value="Zn2Cys6_DnaBD"/>
</dbReference>
<feature type="domain" description="Zn(2)-C6 fungal-type" evidence="4">
    <location>
        <begin position="20"/>
        <end position="65"/>
    </location>
</feature>
<dbReference type="SMART" id="SM00906">
    <property type="entry name" value="Fungal_trans"/>
    <property type="match status" value="1"/>
</dbReference>
<dbReference type="InterPro" id="IPR007219">
    <property type="entry name" value="XnlR_reg_dom"/>
</dbReference>
<proteinExistence type="predicted"/>
<dbReference type="SMART" id="SM00066">
    <property type="entry name" value="GAL4"/>
    <property type="match status" value="1"/>
</dbReference>
<dbReference type="CDD" id="cd00067">
    <property type="entry name" value="GAL4"/>
    <property type="match status" value="1"/>
</dbReference>
<dbReference type="InterPro" id="IPR050987">
    <property type="entry name" value="AtrR-like"/>
</dbReference>
<dbReference type="OrthoDB" id="4456959at2759"/>
<feature type="region of interest" description="Disordered" evidence="3">
    <location>
        <begin position="666"/>
        <end position="687"/>
    </location>
</feature>
<name>A0A9P6DK50_PLEER</name>
<evidence type="ECO:0008006" key="8">
    <source>
        <dbReference type="Google" id="ProtNLM"/>
    </source>
</evidence>
<evidence type="ECO:0000256" key="1">
    <source>
        <dbReference type="ARBA" id="ARBA00022723"/>
    </source>
</evidence>
<protein>
    <recommendedName>
        <fullName evidence="8">Transcription factor domain-containing protein</fullName>
    </recommendedName>
</protein>
<evidence type="ECO:0000259" key="5">
    <source>
        <dbReference type="SMART" id="SM00906"/>
    </source>
</evidence>
<dbReference type="GO" id="GO:0008270">
    <property type="term" value="F:zinc ion binding"/>
    <property type="evidence" value="ECO:0007669"/>
    <property type="project" value="InterPro"/>
</dbReference>
<dbReference type="PANTHER" id="PTHR46910">
    <property type="entry name" value="TRANSCRIPTION FACTOR PDR1"/>
    <property type="match status" value="1"/>
</dbReference>
<dbReference type="EMBL" id="MU154522">
    <property type="protein sequence ID" value="KAF9501879.1"/>
    <property type="molecule type" value="Genomic_DNA"/>
</dbReference>
<dbReference type="GO" id="GO:0000981">
    <property type="term" value="F:DNA-binding transcription factor activity, RNA polymerase II-specific"/>
    <property type="evidence" value="ECO:0007669"/>
    <property type="project" value="InterPro"/>
</dbReference>
<feature type="region of interest" description="Disordered" evidence="3">
    <location>
        <begin position="702"/>
        <end position="733"/>
    </location>
</feature>
<dbReference type="PANTHER" id="PTHR46910:SF38">
    <property type="entry name" value="ZN(2)-C6 FUNGAL-TYPE DOMAIN-CONTAINING PROTEIN"/>
    <property type="match status" value="1"/>
</dbReference>
<dbReference type="CDD" id="cd12148">
    <property type="entry name" value="fungal_TF_MHR"/>
    <property type="match status" value="1"/>
</dbReference>
<sequence length="836" mass="92980">MSSETNEISTSGPLPGSKRRRLQGACDTCRHKKSDSALMPGNRCSHCIAFNSDCTHNLSKKRNSEPSTPARSYAKIIRNNPRLAHHLSYFRYVESLEQRVKKLEHMLQKVAPTLSRTSDVNRIFAEPSESVMITACGTDAMLGAMSFSPASTSHNSPVNVTTDDADDVHALADELKDLHILPDSRFFGKSSSFVLLRTAIGVKQEYAESAPSLSTEDFNKQPEYWRPPPVSLEQLDKLPPIQFQFPERDLLDALVDKYFVIINLVIPLLHKPTFEAQLAAKLHTRDQWFGSVVLAICAVASRYLDDPRCLDDGDPTALSAGWKWFSQIRTMRQSFVEAPSLYELQFYSLATLYYQGTSNPQACWIMVGLGLRYAQEVGAHRKTSRVVKPTLQDELWKRAFWVLVIMDKLVSAFVGRPCALHEEDYDVGYPLEVDDEYWSNPDPELAFKQPPGKMSKITTFNLLLKLGEILAVALRVLYSANKSKLWTGLMGPNWEYRMVAELDSELNGWLDSVPDNLRWNPRCEDRDTCALSANLFCTYYYTQILVHRPFISGSLQASGLSFPSLAICVNAARSCAHLLDAYISLGFPTATPTCQMVAFTSGIILLINIWGAKKSRISFRTDKEMADVRKLMRVLQTHGTRWRVSSKLWDILNTLASMEGFPLPELNIRSNKRAPPSDDPSGSNAERDTNFAVYSDLLRHSPSTSTLSSAGSPSDLLATPSGIQQPPTDILPLTTDELGRLPVVSNYSQPWTSTNTSGFTGQPSLDSTSAPPSTQPQQTYQYSQKTPVGYSGPQQGSQYAPNTISGLLQSQEPVNPFYTGGDATMDLWSAVPGGFE</sequence>
<feature type="region of interest" description="Disordered" evidence="3">
    <location>
        <begin position="1"/>
        <end position="21"/>
    </location>
</feature>
<dbReference type="Pfam" id="PF04082">
    <property type="entry name" value="Fungal_trans"/>
    <property type="match status" value="1"/>
</dbReference>
<dbReference type="SUPFAM" id="SSF57701">
    <property type="entry name" value="Zn2/Cys6 DNA-binding domain"/>
    <property type="match status" value="1"/>
</dbReference>
<gene>
    <name evidence="6" type="ORF">BDN71DRAFT_1379281</name>
</gene>